<name>A0ABN8YDT8_RANTA</name>
<proteinExistence type="predicted"/>
<evidence type="ECO:0000313" key="3">
    <source>
        <dbReference type="Proteomes" id="UP001176941"/>
    </source>
</evidence>
<protein>
    <submittedName>
        <fullName evidence="2">Uncharacterized protein</fullName>
    </submittedName>
</protein>
<feature type="region of interest" description="Disordered" evidence="1">
    <location>
        <begin position="132"/>
        <end position="174"/>
    </location>
</feature>
<keyword evidence="3" id="KW-1185">Reference proteome</keyword>
<gene>
    <name evidence="2" type="ORF">MRATA1EN1_LOCUS7668</name>
</gene>
<feature type="compositionally biased region" description="Polar residues" evidence="1">
    <location>
        <begin position="38"/>
        <end position="51"/>
    </location>
</feature>
<dbReference type="Proteomes" id="UP001176941">
    <property type="component" value="Chromosome 18"/>
</dbReference>
<accession>A0ABN8YDT8</accession>
<reference evidence="2" key="1">
    <citation type="submission" date="2023-04" db="EMBL/GenBank/DDBJ databases">
        <authorList>
            <consortium name="ELIXIR-Norway"/>
        </authorList>
    </citation>
    <scope>NUCLEOTIDE SEQUENCE [LARGE SCALE GENOMIC DNA]</scope>
</reference>
<feature type="compositionally biased region" description="Basic and acidic residues" evidence="1">
    <location>
        <begin position="1"/>
        <end position="16"/>
    </location>
</feature>
<feature type="compositionally biased region" description="Basic and acidic residues" evidence="1">
    <location>
        <begin position="165"/>
        <end position="174"/>
    </location>
</feature>
<sequence>MMPRQREREEGSRRDFTGVAIAPRGREHLPPPFAGSCHPSSSGPTQASATTGGAGRRPQRTLLSLPICYSLDGAATTEPGAWAAGRAGAGHKQDRGQQGRYFCRISAGKPSTVDPEDLPCGSRLGIFKSGWVYPAGQPRPAPPASASQRQARHFSNPLLAANQDRVAHSSPDRF</sequence>
<feature type="region of interest" description="Disordered" evidence="1">
    <location>
        <begin position="1"/>
        <end position="57"/>
    </location>
</feature>
<evidence type="ECO:0000313" key="2">
    <source>
        <dbReference type="EMBL" id="CAI9158706.1"/>
    </source>
</evidence>
<dbReference type="EMBL" id="OX459954">
    <property type="protein sequence ID" value="CAI9158706.1"/>
    <property type="molecule type" value="Genomic_DNA"/>
</dbReference>
<evidence type="ECO:0000256" key="1">
    <source>
        <dbReference type="SAM" id="MobiDB-lite"/>
    </source>
</evidence>
<organism evidence="2 3">
    <name type="scientific">Rangifer tarandus platyrhynchus</name>
    <name type="common">Svalbard reindeer</name>
    <dbReference type="NCBI Taxonomy" id="3082113"/>
    <lineage>
        <taxon>Eukaryota</taxon>
        <taxon>Metazoa</taxon>
        <taxon>Chordata</taxon>
        <taxon>Craniata</taxon>
        <taxon>Vertebrata</taxon>
        <taxon>Euteleostomi</taxon>
        <taxon>Mammalia</taxon>
        <taxon>Eutheria</taxon>
        <taxon>Laurasiatheria</taxon>
        <taxon>Artiodactyla</taxon>
        <taxon>Ruminantia</taxon>
        <taxon>Pecora</taxon>
        <taxon>Cervidae</taxon>
        <taxon>Odocoileinae</taxon>
        <taxon>Rangifer</taxon>
    </lineage>
</organism>